<organism evidence="1 2">
    <name type="scientific">Scleropages formosus</name>
    <name type="common">Asian bonytongue</name>
    <name type="synonym">Osteoglossum formosum</name>
    <dbReference type="NCBI Taxonomy" id="113540"/>
    <lineage>
        <taxon>Eukaryota</taxon>
        <taxon>Metazoa</taxon>
        <taxon>Chordata</taxon>
        <taxon>Craniata</taxon>
        <taxon>Vertebrata</taxon>
        <taxon>Euteleostomi</taxon>
        <taxon>Actinopterygii</taxon>
        <taxon>Neopterygii</taxon>
        <taxon>Teleostei</taxon>
        <taxon>Osteoglossocephala</taxon>
        <taxon>Osteoglossomorpha</taxon>
        <taxon>Osteoglossiformes</taxon>
        <taxon>Osteoglossidae</taxon>
        <taxon>Scleropages</taxon>
    </lineage>
</organism>
<reference evidence="1" key="2">
    <citation type="submission" date="2025-08" db="UniProtKB">
        <authorList>
            <consortium name="Ensembl"/>
        </authorList>
    </citation>
    <scope>IDENTIFICATION</scope>
</reference>
<reference evidence="1 2" key="1">
    <citation type="submission" date="2019-04" db="EMBL/GenBank/DDBJ databases">
        <authorList>
            <consortium name="Wellcome Sanger Institute Data Sharing"/>
        </authorList>
    </citation>
    <scope>NUCLEOTIDE SEQUENCE [LARGE SCALE GENOMIC DNA]</scope>
</reference>
<sequence length="278" mass="31771">MRFTFTFLPANCGPYNLDEVKEEYRMQHYCSSGMVESFDSSKDETGDDLDMSQSCRDATAMEFKGTGNINEEGMTVFTEEAIEILNHDDEEVVDGPGRSQSSKNSIASIIAFEGYLFFYKQMMDMLLWNGVLLPEQSGLQCLVSKVIFSLWQRMTPEHFAVLLTFSQQKGLYPLASMHQDICLPSSSQISRQEVLETSESTMYEVIIHATESVLMNNVRMEVLGSSDFEKLTNIYKRIMCFLKAEVPEFIQDLCLPEDYEAFLLNCTEKFQEDDDNDS</sequence>
<dbReference type="GO" id="GO:0007283">
    <property type="term" value="P:spermatogenesis"/>
    <property type="evidence" value="ECO:0007669"/>
    <property type="project" value="TreeGrafter"/>
</dbReference>
<dbReference type="GO" id="GO:0071300">
    <property type="term" value="P:cellular response to retinoic acid"/>
    <property type="evidence" value="ECO:0007669"/>
    <property type="project" value="InterPro"/>
</dbReference>
<dbReference type="InterPro" id="IPR033537">
    <property type="entry name" value="Stra8"/>
</dbReference>
<dbReference type="OrthoDB" id="10043438at2759"/>
<dbReference type="PANTHER" id="PTHR35254:SF1">
    <property type="entry name" value="STIMULATED BY RETINOIC ACID GENE 8 PROTEIN HOMOLOG"/>
    <property type="match status" value="1"/>
</dbReference>
<dbReference type="GO" id="GO:0005634">
    <property type="term" value="C:nucleus"/>
    <property type="evidence" value="ECO:0007669"/>
    <property type="project" value="TreeGrafter"/>
</dbReference>
<reference evidence="1" key="3">
    <citation type="submission" date="2025-09" db="UniProtKB">
        <authorList>
            <consortium name="Ensembl"/>
        </authorList>
    </citation>
    <scope>IDENTIFICATION</scope>
</reference>
<keyword evidence="2" id="KW-1185">Reference proteome</keyword>
<dbReference type="PANTHER" id="PTHR35254">
    <property type="entry name" value="STIMULATED BY RETINOIC ACID GENE 8 PROTEIN HOMOLOG"/>
    <property type="match status" value="1"/>
</dbReference>
<proteinExistence type="predicted"/>
<protein>
    <submittedName>
        <fullName evidence="1">Uncharacterized protein</fullName>
    </submittedName>
</protein>
<evidence type="ECO:0000313" key="1">
    <source>
        <dbReference type="Ensembl" id="ENSSFOP00015027202.1"/>
    </source>
</evidence>
<accession>A0A8C9S742</accession>
<dbReference type="Ensembl" id="ENSSFOT00015027511.2">
    <property type="protein sequence ID" value="ENSSFOP00015027202.1"/>
    <property type="gene ID" value="ENSSFOG00015017460.2"/>
</dbReference>
<evidence type="ECO:0000313" key="2">
    <source>
        <dbReference type="Proteomes" id="UP000694397"/>
    </source>
</evidence>
<dbReference type="GO" id="GO:0048477">
    <property type="term" value="P:oogenesis"/>
    <property type="evidence" value="ECO:0007669"/>
    <property type="project" value="TreeGrafter"/>
</dbReference>
<name>A0A8C9S742_SCLFO</name>
<dbReference type="AlphaFoldDB" id="A0A8C9S742"/>
<dbReference type="GO" id="GO:0090427">
    <property type="term" value="P:activation of meiosis"/>
    <property type="evidence" value="ECO:0007669"/>
    <property type="project" value="TreeGrafter"/>
</dbReference>
<dbReference type="Proteomes" id="UP000694397">
    <property type="component" value="Chromosome 24"/>
</dbReference>
<dbReference type="GO" id="GO:0051321">
    <property type="term" value="P:meiotic cell cycle"/>
    <property type="evidence" value="ECO:0007669"/>
    <property type="project" value="InterPro"/>
</dbReference>